<dbReference type="RefSeq" id="WP_408083067.1">
    <property type="nucleotide sequence ID" value="NZ_JBELPZ010000001.1"/>
</dbReference>
<dbReference type="InterPro" id="IPR000209">
    <property type="entry name" value="Peptidase_S8/S53_dom"/>
</dbReference>
<dbReference type="PANTHER" id="PTHR43399">
    <property type="entry name" value="SUBTILISIN-RELATED"/>
    <property type="match status" value="1"/>
</dbReference>
<evidence type="ECO:0000313" key="10">
    <source>
        <dbReference type="Proteomes" id="UP001629156"/>
    </source>
</evidence>
<dbReference type="Proteomes" id="UP001629156">
    <property type="component" value="Unassembled WGS sequence"/>
</dbReference>
<feature type="chain" id="PRO_5046245541" evidence="6">
    <location>
        <begin position="24"/>
        <end position="630"/>
    </location>
</feature>
<gene>
    <name evidence="9" type="ORF">ABS766_00280</name>
</gene>
<dbReference type="PROSITE" id="PS51892">
    <property type="entry name" value="SUBTILASE"/>
    <property type="match status" value="1"/>
</dbReference>
<comment type="caution">
    <text evidence="9">The sequence shown here is derived from an EMBL/GenBank/DDBJ whole genome shotgun (WGS) entry which is preliminary data.</text>
</comment>
<proteinExistence type="inferred from homology"/>
<evidence type="ECO:0000259" key="7">
    <source>
        <dbReference type="Pfam" id="PF00082"/>
    </source>
</evidence>
<comment type="similarity">
    <text evidence="5">Belongs to the peptidase S8 family.</text>
</comment>
<dbReference type="CDD" id="cd04842">
    <property type="entry name" value="Peptidases_S8_Kp43_protease"/>
    <property type="match status" value="1"/>
</dbReference>
<dbReference type="Pfam" id="PF00082">
    <property type="entry name" value="Peptidase_S8"/>
    <property type="match status" value="1"/>
</dbReference>
<dbReference type="Gene3D" id="2.60.120.380">
    <property type="match status" value="1"/>
</dbReference>
<evidence type="ECO:0000256" key="1">
    <source>
        <dbReference type="ARBA" id="ARBA00022670"/>
    </source>
</evidence>
<dbReference type="InterPro" id="IPR023828">
    <property type="entry name" value="Peptidase_S8_Ser-AS"/>
</dbReference>
<accession>A0ABW8YUD1</accession>
<feature type="domain" description="Secretion system C-terminal sorting" evidence="8">
    <location>
        <begin position="558"/>
        <end position="629"/>
    </location>
</feature>
<comment type="caution">
    <text evidence="5">Lacks conserved residue(s) required for the propagation of feature annotation.</text>
</comment>
<dbReference type="InterPro" id="IPR026444">
    <property type="entry name" value="Secre_tail"/>
</dbReference>
<evidence type="ECO:0000256" key="2">
    <source>
        <dbReference type="ARBA" id="ARBA00022729"/>
    </source>
</evidence>
<dbReference type="SUPFAM" id="SSF52743">
    <property type="entry name" value="Subtilisin-like"/>
    <property type="match status" value="1"/>
</dbReference>
<keyword evidence="4" id="KW-0720">Serine protease</keyword>
<keyword evidence="1" id="KW-0645">Protease</keyword>
<name>A0ABW8YUD1_9FLAO</name>
<sequence length="630" mass="67064">MKKNTVKVLVFSAFFMGSAAMVAQTPEQRKQITKDYDHELLAKISAELTEKASKDKEEAYRLAELNGWPIKYVTERGAHAELMSVSASGKPQYYVTDNVGAAFTSGINTLNTGGSLGLELDGQNMYVGMWDQDGPRASHNTFGGRLTIADASTNQATHSTHVMGTMIGSGVGSINDNAKGMATQANGLAYSWTNDTGEMAVAADEIGLLVSNHSYGAIPGQLAEWQFGAYSGAAYNYDLVAFNAPNYLIVQAAGNDRGEGFNPNKGGYDLINGTKTAKNAVTVAAVNGLVAPYSQPSNVVMSTFSSYGPTDDNRVKPDIAAKGVSVYSSTNDSNSSYASLNGTSMASPVVSGGAILLQQLYNQEEGTYMRSATLRGLICHTADEAGLWPGPDPKFGWGLFDAKKAAQAILNNGTSSIIDERSLSQGQTYTKQVNAVEGELLQVSICWTDPVSQSTINNGTIDDTDPVLINDLDVRVTKNGVTYYPWKLGAGYEEDAIQGDNTVDNIERIDIPEASGTYTITVGHKGGISFGPQKYSLIVTNASEILGVDANTVNLFSVWPNPAGSFINISLNNSAENSKVAVYDVQGRNVLSADISGTQTTLNTSNLTSGVYMVKVSQGDRNQIKKIVIK</sequence>
<protein>
    <submittedName>
        <fullName evidence="9">S8 family serine peptidase</fullName>
    </submittedName>
</protein>
<reference evidence="9 10" key="1">
    <citation type="submission" date="2024-06" db="EMBL/GenBank/DDBJ databases">
        <authorList>
            <person name="Kaempfer P."/>
            <person name="Viver T."/>
        </authorList>
    </citation>
    <scope>NUCLEOTIDE SEQUENCE [LARGE SCALE GENOMIC DNA]</scope>
    <source>
        <strain evidence="9 10">ST-119</strain>
    </source>
</reference>
<dbReference type="InterPro" id="IPR008979">
    <property type="entry name" value="Galactose-bd-like_sf"/>
</dbReference>
<dbReference type="PANTHER" id="PTHR43399:SF5">
    <property type="entry name" value="PEPTIDASE S8 FAMILY WITH PROTEASE-ASSOCIATED DOMAIN"/>
    <property type="match status" value="1"/>
</dbReference>
<dbReference type="PROSITE" id="PS00138">
    <property type="entry name" value="SUBTILASE_SER"/>
    <property type="match status" value="1"/>
</dbReference>
<keyword evidence="2 6" id="KW-0732">Signal</keyword>
<evidence type="ECO:0000256" key="5">
    <source>
        <dbReference type="PROSITE-ProRule" id="PRU01240"/>
    </source>
</evidence>
<feature type="domain" description="Peptidase S8/S53" evidence="7">
    <location>
        <begin position="151"/>
        <end position="398"/>
    </location>
</feature>
<dbReference type="EMBL" id="JBELPZ010000001">
    <property type="protein sequence ID" value="MFL9842840.1"/>
    <property type="molecule type" value="Genomic_DNA"/>
</dbReference>
<keyword evidence="3" id="KW-0378">Hydrolase</keyword>
<evidence type="ECO:0000256" key="6">
    <source>
        <dbReference type="SAM" id="SignalP"/>
    </source>
</evidence>
<dbReference type="InterPro" id="IPR051048">
    <property type="entry name" value="Peptidase_S8/S53_subtilisin"/>
</dbReference>
<evidence type="ECO:0000259" key="8">
    <source>
        <dbReference type="Pfam" id="PF18962"/>
    </source>
</evidence>
<evidence type="ECO:0000256" key="4">
    <source>
        <dbReference type="ARBA" id="ARBA00022825"/>
    </source>
</evidence>
<keyword evidence="10" id="KW-1185">Reference proteome</keyword>
<feature type="signal peptide" evidence="6">
    <location>
        <begin position="1"/>
        <end position="23"/>
    </location>
</feature>
<evidence type="ECO:0000313" key="9">
    <source>
        <dbReference type="EMBL" id="MFL9842840.1"/>
    </source>
</evidence>
<dbReference type="InterPro" id="IPR036852">
    <property type="entry name" value="Peptidase_S8/S53_dom_sf"/>
</dbReference>
<dbReference type="SUPFAM" id="SSF49785">
    <property type="entry name" value="Galactose-binding domain-like"/>
    <property type="match status" value="1"/>
</dbReference>
<dbReference type="NCBIfam" id="TIGR04183">
    <property type="entry name" value="Por_Secre_tail"/>
    <property type="match status" value="1"/>
</dbReference>
<dbReference type="Gene3D" id="3.40.50.200">
    <property type="entry name" value="Peptidase S8/S53 domain"/>
    <property type="match status" value="1"/>
</dbReference>
<evidence type="ECO:0000256" key="3">
    <source>
        <dbReference type="ARBA" id="ARBA00022801"/>
    </source>
</evidence>
<dbReference type="Pfam" id="PF18962">
    <property type="entry name" value="Por_Secre_tail"/>
    <property type="match status" value="1"/>
</dbReference>
<organism evidence="9 10">
    <name type="scientific">Flavobacterium rhizosphaerae</name>
    <dbReference type="NCBI Taxonomy" id="3163298"/>
    <lineage>
        <taxon>Bacteria</taxon>
        <taxon>Pseudomonadati</taxon>
        <taxon>Bacteroidota</taxon>
        <taxon>Flavobacteriia</taxon>
        <taxon>Flavobacteriales</taxon>
        <taxon>Flavobacteriaceae</taxon>
        <taxon>Flavobacterium</taxon>
    </lineage>
</organism>
<dbReference type="InterPro" id="IPR034058">
    <property type="entry name" value="TagA/B/C/D_pept_dom"/>
</dbReference>